<dbReference type="GO" id="GO:0005783">
    <property type="term" value="C:endoplasmic reticulum"/>
    <property type="evidence" value="ECO:0007669"/>
    <property type="project" value="TreeGrafter"/>
</dbReference>
<reference evidence="6 7" key="1">
    <citation type="submission" date="2024-04" db="EMBL/GenBank/DDBJ databases">
        <authorList>
            <consortium name="Molecular Ecology Group"/>
        </authorList>
    </citation>
    <scope>NUCLEOTIDE SEQUENCE [LARGE SCALE GENOMIC DNA]</scope>
</reference>
<dbReference type="InterPro" id="IPR008139">
    <property type="entry name" value="SaposinB_dom"/>
</dbReference>
<dbReference type="InterPro" id="IPR042415">
    <property type="entry name" value="CNPY"/>
</dbReference>
<dbReference type="PROSITE" id="PS50015">
    <property type="entry name" value="SAP_B"/>
    <property type="match status" value="1"/>
</dbReference>
<dbReference type="InterPro" id="IPR021852">
    <property type="entry name" value="DUF3456"/>
</dbReference>
<keyword evidence="4" id="KW-0732">Signal</keyword>
<name>A0AAV2N0J4_9HYME</name>
<feature type="region of interest" description="Disordered" evidence="3">
    <location>
        <begin position="182"/>
        <end position="211"/>
    </location>
</feature>
<feature type="compositionally biased region" description="Acidic residues" evidence="3">
    <location>
        <begin position="202"/>
        <end position="211"/>
    </location>
</feature>
<evidence type="ECO:0000313" key="7">
    <source>
        <dbReference type="Proteomes" id="UP001497644"/>
    </source>
</evidence>
<feature type="domain" description="Saposin B-type" evidence="5">
    <location>
        <begin position="28"/>
        <end position="180"/>
    </location>
</feature>
<protein>
    <recommendedName>
        <fullName evidence="5">Saposin B-type domain-containing protein</fullName>
    </recommendedName>
</protein>
<feature type="compositionally biased region" description="Acidic residues" evidence="3">
    <location>
        <begin position="182"/>
        <end position="193"/>
    </location>
</feature>
<dbReference type="PANTHER" id="PTHR13341">
    <property type="entry name" value="MIR-INTERACTING SAPOSIN-LIKE PROTEIN"/>
    <property type="match status" value="1"/>
</dbReference>
<dbReference type="PANTHER" id="PTHR13341:SF2">
    <property type="entry name" value="PROTEIN SEELE"/>
    <property type="match status" value="1"/>
</dbReference>
<accession>A0AAV2N0J4</accession>
<dbReference type="Proteomes" id="UP001497644">
    <property type="component" value="Chromosome 1"/>
</dbReference>
<dbReference type="Pfam" id="PF11938">
    <property type="entry name" value="DUF3456"/>
    <property type="match status" value="1"/>
</dbReference>
<evidence type="ECO:0000256" key="4">
    <source>
        <dbReference type="SAM" id="SignalP"/>
    </source>
</evidence>
<sequence length="211" mass="24544">MYKMRGLLFVSLFLISIFIAEPKEVDLKHLKCLVCRATIKELQAEVSKVNPNKLIEVGRYRMDVEGNTIQKKVPLRQSEVYISDVLDNICEKMTDYVRATKRSNNKLTILNLMSSSGGMNPLMNEVDIIQDGDLNKSLQHYCSVIVEEFEDDIVSLYVNDIRNKKETLCTKISNICNENYSDDDDNTEYDYDERDSNYEFTNDYDEDRDEL</sequence>
<organism evidence="6 7">
    <name type="scientific">Lasius platythorax</name>
    <dbReference type="NCBI Taxonomy" id="488582"/>
    <lineage>
        <taxon>Eukaryota</taxon>
        <taxon>Metazoa</taxon>
        <taxon>Ecdysozoa</taxon>
        <taxon>Arthropoda</taxon>
        <taxon>Hexapoda</taxon>
        <taxon>Insecta</taxon>
        <taxon>Pterygota</taxon>
        <taxon>Neoptera</taxon>
        <taxon>Endopterygota</taxon>
        <taxon>Hymenoptera</taxon>
        <taxon>Apocrita</taxon>
        <taxon>Aculeata</taxon>
        <taxon>Formicoidea</taxon>
        <taxon>Formicidae</taxon>
        <taxon>Formicinae</taxon>
        <taxon>Lasius</taxon>
        <taxon>Lasius</taxon>
    </lineage>
</organism>
<evidence type="ECO:0000259" key="5">
    <source>
        <dbReference type="PROSITE" id="PS50015"/>
    </source>
</evidence>
<evidence type="ECO:0000256" key="3">
    <source>
        <dbReference type="SAM" id="MobiDB-lite"/>
    </source>
</evidence>
<comment type="similarity">
    <text evidence="1">Belongs to the canopy family.</text>
</comment>
<dbReference type="AlphaFoldDB" id="A0AAV2N0J4"/>
<feature type="chain" id="PRO_5044010683" description="Saposin B-type domain-containing protein" evidence="4">
    <location>
        <begin position="23"/>
        <end position="211"/>
    </location>
</feature>
<evidence type="ECO:0000256" key="2">
    <source>
        <dbReference type="ARBA" id="ARBA00023157"/>
    </source>
</evidence>
<proteinExistence type="inferred from homology"/>
<keyword evidence="7" id="KW-1185">Reference proteome</keyword>
<keyword evidence="2" id="KW-1015">Disulfide bond</keyword>
<evidence type="ECO:0000256" key="1">
    <source>
        <dbReference type="ARBA" id="ARBA00007285"/>
    </source>
</evidence>
<gene>
    <name evidence="6" type="ORF">LPLAT_LOCUS40</name>
</gene>
<dbReference type="EMBL" id="OZ034824">
    <property type="protein sequence ID" value="CAL1673053.1"/>
    <property type="molecule type" value="Genomic_DNA"/>
</dbReference>
<feature type="signal peptide" evidence="4">
    <location>
        <begin position="1"/>
        <end position="22"/>
    </location>
</feature>
<evidence type="ECO:0000313" key="6">
    <source>
        <dbReference type="EMBL" id="CAL1673053.1"/>
    </source>
</evidence>